<evidence type="ECO:0000313" key="8">
    <source>
        <dbReference type="Proteomes" id="UP001055712"/>
    </source>
</evidence>
<dbReference type="AlphaFoldDB" id="A0A9D4TTX3"/>
<organism evidence="7 8">
    <name type="scientific">Chlorella vulgaris</name>
    <name type="common">Green alga</name>
    <dbReference type="NCBI Taxonomy" id="3077"/>
    <lineage>
        <taxon>Eukaryota</taxon>
        <taxon>Viridiplantae</taxon>
        <taxon>Chlorophyta</taxon>
        <taxon>core chlorophytes</taxon>
        <taxon>Trebouxiophyceae</taxon>
        <taxon>Chlorellales</taxon>
        <taxon>Chlorellaceae</taxon>
        <taxon>Chlorella clade</taxon>
        <taxon>Chlorella</taxon>
    </lineage>
</organism>
<dbReference type="GO" id="GO:0012505">
    <property type="term" value="C:endomembrane system"/>
    <property type="evidence" value="ECO:0007669"/>
    <property type="project" value="UniProtKB-SubCell"/>
</dbReference>
<dbReference type="GO" id="GO:0006886">
    <property type="term" value="P:intracellular protein transport"/>
    <property type="evidence" value="ECO:0007669"/>
    <property type="project" value="InterPro"/>
</dbReference>
<dbReference type="PANTHER" id="PTHR11134">
    <property type="entry name" value="ADAPTOR COMPLEX SUBUNIT BETA FAMILY MEMBER"/>
    <property type="match status" value="1"/>
</dbReference>
<dbReference type="SUPFAM" id="SSF49348">
    <property type="entry name" value="Clathrin adaptor appendage domain"/>
    <property type="match status" value="1"/>
</dbReference>
<evidence type="ECO:0000256" key="4">
    <source>
        <dbReference type="ARBA" id="ARBA00022927"/>
    </source>
</evidence>
<dbReference type="InterPro" id="IPR011989">
    <property type="entry name" value="ARM-like"/>
</dbReference>
<dbReference type="OrthoDB" id="10254310at2759"/>
<dbReference type="Proteomes" id="UP001055712">
    <property type="component" value="Unassembled WGS sequence"/>
</dbReference>
<dbReference type="SUPFAM" id="SSF48371">
    <property type="entry name" value="ARM repeat"/>
    <property type="match status" value="1"/>
</dbReference>
<keyword evidence="5" id="KW-0472">Membrane</keyword>
<keyword evidence="8" id="KW-1185">Reference proteome</keyword>
<reference evidence="7" key="1">
    <citation type="journal article" date="2019" name="Plant J.">
        <title>Chlorella vulgaris genome assembly and annotation reveals the molecular basis for metabolic acclimation to high light conditions.</title>
        <authorList>
            <person name="Cecchin M."/>
            <person name="Marcolungo L."/>
            <person name="Rossato M."/>
            <person name="Girolomoni L."/>
            <person name="Cosentino E."/>
            <person name="Cuine S."/>
            <person name="Li-Beisson Y."/>
            <person name="Delledonne M."/>
            <person name="Ballottari M."/>
        </authorList>
    </citation>
    <scope>NUCLEOTIDE SEQUENCE</scope>
    <source>
        <strain evidence="7">211/11P</strain>
    </source>
</reference>
<evidence type="ECO:0000256" key="5">
    <source>
        <dbReference type="ARBA" id="ARBA00023136"/>
    </source>
</evidence>
<reference evidence="7" key="2">
    <citation type="submission" date="2020-11" db="EMBL/GenBank/DDBJ databases">
        <authorList>
            <person name="Cecchin M."/>
            <person name="Marcolungo L."/>
            <person name="Rossato M."/>
            <person name="Girolomoni L."/>
            <person name="Cosentino E."/>
            <person name="Cuine S."/>
            <person name="Li-Beisson Y."/>
            <person name="Delledonne M."/>
            <person name="Ballottari M."/>
        </authorList>
    </citation>
    <scope>NUCLEOTIDE SEQUENCE</scope>
    <source>
        <strain evidence="7">211/11P</strain>
        <tissue evidence="7">Whole cell</tissue>
    </source>
</reference>
<evidence type="ECO:0000256" key="1">
    <source>
        <dbReference type="ARBA" id="ARBA00004308"/>
    </source>
</evidence>
<evidence type="ECO:0000313" key="7">
    <source>
        <dbReference type="EMBL" id="KAI3434570.1"/>
    </source>
</evidence>
<dbReference type="EMBL" id="SIDB01000003">
    <property type="protein sequence ID" value="KAI3434570.1"/>
    <property type="molecule type" value="Genomic_DNA"/>
</dbReference>
<comment type="similarity">
    <text evidence="2">Belongs to the adaptor complexes large subunit family.</text>
</comment>
<dbReference type="Pfam" id="PF01602">
    <property type="entry name" value="Adaptin_N"/>
    <property type="match status" value="1"/>
</dbReference>
<dbReference type="InterPro" id="IPR016024">
    <property type="entry name" value="ARM-type_fold"/>
</dbReference>
<proteinExistence type="inferred from homology"/>
<evidence type="ECO:0000259" key="6">
    <source>
        <dbReference type="Pfam" id="PF01602"/>
    </source>
</evidence>
<evidence type="ECO:0000256" key="2">
    <source>
        <dbReference type="ARBA" id="ARBA00006613"/>
    </source>
</evidence>
<evidence type="ECO:0000256" key="3">
    <source>
        <dbReference type="ARBA" id="ARBA00022448"/>
    </source>
</evidence>
<accession>A0A9D4TTX3</accession>
<comment type="caution">
    <text evidence="7">The sequence shown here is derived from an EMBL/GenBank/DDBJ whole genome shotgun (WGS) entry which is preliminary data.</text>
</comment>
<dbReference type="FunFam" id="1.25.10.10:FF:000002">
    <property type="entry name" value="AP complex subunit beta"/>
    <property type="match status" value="1"/>
</dbReference>
<dbReference type="Gene3D" id="2.60.40.1150">
    <property type="match status" value="1"/>
</dbReference>
<gene>
    <name evidence="7" type="ORF">D9Q98_002642</name>
</gene>
<dbReference type="Gene3D" id="1.25.10.10">
    <property type="entry name" value="Leucine-rich Repeat Variant"/>
    <property type="match status" value="1"/>
</dbReference>
<dbReference type="InterPro" id="IPR013037">
    <property type="entry name" value="Clathrin_b-adaptin_app_Ig-like"/>
</dbReference>
<sequence length="776" mass="85103">MADAKYFSTTKKGEIHELKLELNAVDKSKKKDAVKKVIAAMTVGKDVSPLFPDVINQMQTDDMELKKLVYLYLINYAKTQPDLAIMAVNTFVKDSQDPNPLIRALAVRTMGCIRVDKITEYLCDPLHRCLKDEDPYVRKTAAVCVAKLYDISAELVEDRGFLDMLKDLLGDANPMVVANAVAALSEIQELGGKPVLDLTLGTVSKLLRALNECTEWGQVFILDSVVNYMPADAKDAEAVVERVLPRLQHANAAVVLSAIKVILRNIQYIGDESVRTALLRKLAPPLVTLLGSEPELQYVALRNISIIIQAQPSVLANDVKVFFCKYNDPSYVKMEKLDIMMRLVNERNIDQVLLEFKEYATEVDVDFVRKAVRAIGFCAISIQSAAERCINVLLELIQTKVNYVVQESIIVIKDIFRRYPNRYESIIGTLCDSLESLDEPEAKASMVWIIGEYSERIDNADELLEQFLETFPEETAAVQLALMTATVKLFLKKPMEKPQQLIQLVLTYATQETDNPDLRDRAYIYWRLLSTDPEAAKDVVLAEKPTISGAQDSTDPALLEELLRELGTLASVYHKPAASFVSKMRLAVHRADDLAAAAVRGSQNGEPEMTSVVVVEASQAGSAPTAIAAPAAMPDLLGDLLDVRAPAGAMSAAPDLPVVFGEDKGKGVVLRAALTHAADAYILQMSVCNLSMDVPIEGPLLIQFNRNALGLAPASQSVSLDAVLPGATAVVCVPLVQRQELVAPDQGQVLQVALKFPRADVGVLYFASPIASNVHL</sequence>
<dbReference type="InterPro" id="IPR013041">
    <property type="entry name" value="Clathrin_app_Ig-like_sf"/>
</dbReference>
<dbReference type="GO" id="GO:0016192">
    <property type="term" value="P:vesicle-mediated transport"/>
    <property type="evidence" value="ECO:0007669"/>
    <property type="project" value="InterPro"/>
</dbReference>
<dbReference type="InterPro" id="IPR002553">
    <property type="entry name" value="Clathrin/coatomer_adapt-like_N"/>
</dbReference>
<protein>
    <recommendedName>
        <fullName evidence="6">Clathrin/coatomer adaptor adaptin-like N-terminal domain-containing protein</fullName>
    </recommendedName>
</protein>
<keyword evidence="4" id="KW-0653">Protein transport</keyword>
<keyword evidence="3" id="KW-0813">Transport</keyword>
<name>A0A9D4TTX3_CHLVU</name>
<feature type="domain" description="Clathrin/coatomer adaptor adaptin-like N-terminal" evidence="6">
    <location>
        <begin position="13"/>
        <end position="532"/>
    </location>
</feature>
<dbReference type="InterPro" id="IPR026739">
    <property type="entry name" value="AP_beta"/>
</dbReference>
<dbReference type="GO" id="GO:0030117">
    <property type="term" value="C:membrane coat"/>
    <property type="evidence" value="ECO:0007669"/>
    <property type="project" value="InterPro"/>
</dbReference>
<comment type="subcellular location">
    <subcellularLocation>
        <location evidence="1">Endomembrane system</location>
    </subcellularLocation>
</comment>